<dbReference type="Proteomes" id="UP001249851">
    <property type="component" value="Unassembled WGS sequence"/>
</dbReference>
<gene>
    <name evidence="1" type="ORF">P5673_012409</name>
</gene>
<proteinExistence type="predicted"/>
<sequence>MKAYADRNASESKVEVGDTVVLKHENRSKLDPNFKPERFTVTGLDGSDMVGCADKDGSVKRRNVSFAKKLRSPSAVGTEEPLGVAVEVPRPLESSDVVVPKESLRMSTREHHLPVRFQDYHMY</sequence>
<name>A0AAD9V7M2_ACRCE</name>
<organism evidence="1 2">
    <name type="scientific">Acropora cervicornis</name>
    <name type="common">Staghorn coral</name>
    <dbReference type="NCBI Taxonomy" id="6130"/>
    <lineage>
        <taxon>Eukaryota</taxon>
        <taxon>Metazoa</taxon>
        <taxon>Cnidaria</taxon>
        <taxon>Anthozoa</taxon>
        <taxon>Hexacorallia</taxon>
        <taxon>Scleractinia</taxon>
        <taxon>Astrocoeniina</taxon>
        <taxon>Acroporidae</taxon>
        <taxon>Acropora</taxon>
    </lineage>
</organism>
<reference evidence="1" key="2">
    <citation type="journal article" date="2023" name="Science">
        <title>Genomic signatures of disease resistance in endangered staghorn corals.</title>
        <authorList>
            <person name="Vollmer S.V."/>
            <person name="Selwyn J.D."/>
            <person name="Despard B.A."/>
            <person name="Roesel C.L."/>
        </authorList>
    </citation>
    <scope>NUCLEOTIDE SEQUENCE</scope>
    <source>
        <strain evidence="1">K2</strain>
    </source>
</reference>
<protein>
    <submittedName>
        <fullName evidence="1">Uncharacterized protein</fullName>
    </submittedName>
</protein>
<dbReference type="EMBL" id="JARQWQ010000023">
    <property type="protein sequence ID" value="KAK2564169.1"/>
    <property type="molecule type" value="Genomic_DNA"/>
</dbReference>
<evidence type="ECO:0000313" key="1">
    <source>
        <dbReference type="EMBL" id="KAK2564169.1"/>
    </source>
</evidence>
<keyword evidence="2" id="KW-1185">Reference proteome</keyword>
<dbReference type="AlphaFoldDB" id="A0AAD9V7M2"/>
<accession>A0AAD9V7M2</accession>
<comment type="caution">
    <text evidence="1">The sequence shown here is derived from an EMBL/GenBank/DDBJ whole genome shotgun (WGS) entry which is preliminary data.</text>
</comment>
<evidence type="ECO:0000313" key="2">
    <source>
        <dbReference type="Proteomes" id="UP001249851"/>
    </source>
</evidence>
<reference evidence="1" key="1">
    <citation type="journal article" date="2023" name="G3 (Bethesda)">
        <title>Whole genome assembly and annotation of the endangered Caribbean coral Acropora cervicornis.</title>
        <authorList>
            <person name="Selwyn J.D."/>
            <person name="Vollmer S.V."/>
        </authorList>
    </citation>
    <scope>NUCLEOTIDE SEQUENCE</scope>
    <source>
        <strain evidence="1">K2</strain>
    </source>
</reference>